<sequence>MLDDRGWDLEDDDLFEKAADATLATGDYGRFLVEPNETVLEAAENRGFAWPYACRGGACANCAVVVTEGEMSAPVNHILPAEMIDRGVRLSCVGTPITDELNVVYNVKHLPDLDELRLPPRPFEQAQVDD</sequence>
<dbReference type="CDD" id="cd00207">
    <property type="entry name" value="fer2"/>
    <property type="match status" value="1"/>
</dbReference>
<dbReference type="GO" id="GO:0046872">
    <property type="term" value="F:metal ion binding"/>
    <property type="evidence" value="ECO:0007669"/>
    <property type="project" value="UniProtKB-KW"/>
</dbReference>
<keyword evidence="6" id="KW-0408">Iron</keyword>
<gene>
    <name evidence="11" type="ORF">OB955_09905</name>
    <name evidence="10" type="ORF">OB960_00305</name>
</gene>
<evidence type="ECO:0000256" key="5">
    <source>
        <dbReference type="ARBA" id="ARBA00022982"/>
    </source>
</evidence>
<dbReference type="PROSITE" id="PS00197">
    <property type="entry name" value="2FE2S_FER_1"/>
    <property type="match status" value="1"/>
</dbReference>
<dbReference type="Proteomes" id="UP001321018">
    <property type="component" value="Unassembled WGS sequence"/>
</dbReference>
<evidence type="ECO:0000313" key="10">
    <source>
        <dbReference type="EMBL" id="MCU4739843.1"/>
    </source>
</evidence>
<dbReference type="AlphaFoldDB" id="A0AAP2YVT5"/>
<evidence type="ECO:0000313" key="11">
    <source>
        <dbReference type="EMBL" id="MCU4973056.1"/>
    </source>
</evidence>
<evidence type="ECO:0000256" key="6">
    <source>
        <dbReference type="ARBA" id="ARBA00023004"/>
    </source>
</evidence>
<comment type="cofactor">
    <cofactor evidence="8">
        <name>[2Fe-2S] cluster</name>
        <dbReference type="ChEBI" id="CHEBI:190135"/>
    </cofactor>
</comment>
<proteinExistence type="inferred from homology"/>
<evidence type="ECO:0000259" key="9">
    <source>
        <dbReference type="PROSITE" id="PS51085"/>
    </source>
</evidence>
<dbReference type="Gene3D" id="3.10.20.30">
    <property type="match status" value="1"/>
</dbReference>
<keyword evidence="5" id="KW-0249">Electron transport</keyword>
<dbReference type="Proteomes" id="UP001320972">
    <property type="component" value="Unassembled WGS sequence"/>
</dbReference>
<dbReference type="InterPro" id="IPR053441">
    <property type="entry name" value="2Fe2S_Ferredoxin"/>
</dbReference>
<evidence type="ECO:0000256" key="8">
    <source>
        <dbReference type="ARBA" id="ARBA00034078"/>
    </source>
</evidence>
<keyword evidence="12" id="KW-1185">Reference proteome</keyword>
<dbReference type="InterPro" id="IPR006058">
    <property type="entry name" value="2Fe2S_fd_BS"/>
</dbReference>
<keyword evidence="7" id="KW-0411">Iron-sulfur</keyword>
<accession>A0AAP2YVT5</accession>
<dbReference type="SUPFAM" id="SSF54292">
    <property type="entry name" value="2Fe-2S ferredoxin-like"/>
    <property type="match status" value="1"/>
</dbReference>
<keyword evidence="3" id="KW-0001">2Fe-2S</keyword>
<dbReference type="InterPro" id="IPR036010">
    <property type="entry name" value="2Fe-2S_ferredoxin-like_sf"/>
</dbReference>
<keyword evidence="4" id="KW-0479">Metal-binding</keyword>
<dbReference type="EMBL" id="JAOPKB010000004">
    <property type="protein sequence ID" value="MCU4973056.1"/>
    <property type="molecule type" value="Genomic_DNA"/>
</dbReference>
<dbReference type="Pfam" id="PF00111">
    <property type="entry name" value="Fer2"/>
    <property type="match status" value="1"/>
</dbReference>
<dbReference type="GO" id="GO:0051537">
    <property type="term" value="F:2 iron, 2 sulfur cluster binding"/>
    <property type="evidence" value="ECO:0007669"/>
    <property type="project" value="UniProtKB-KW"/>
</dbReference>
<evidence type="ECO:0000256" key="7">
    <source>
        <dbReference type="ARBA" id="ARBA00023014"/>
    </source>
</evidence>
<organism evidence="10 13">
    <name type="scientific">Natronoglomus mannanivorans</name>
    <dbReference type="NCBI Taxonomy" id="2979990"/>
    <lineage>
        <taxon>Archaea</taxon>
        <taxon>Methanobacteriati</taxon>
        <taxon>Methanobacteriota</taxon>
        <taxon>Stenosarchaea group</taxon>
        <taxon>Halobacteria</taxon>
        <taxon>Halobacteriales</taxon>
        <taxon>Natrialbaceae</taxon>
        <taxon>Natronoglomus</taxon>
    </lineage>
</organism>
<protein>
    <submittedName>
        <fullName evidence="10">(2Fe-2S)-binding protein</fullName>
    </submittedName>
</protein>
<feature type="domain" description="2Fe-2S ferredoxin-type" evidence="9">
    <location>
        <begin position="19"/>
        <end position="109"/>
    </location>
</feature>
<dbReference type="InterPro" id="IPR001041">
    <property type="entry name" value="2Fe-2S_ferredoxin-type"/>
</dbReference>
<dbReference type="PANTHER" id="PTHR43112:SF3">
    <property type="entry name" value="FERREDOXIN-2, CHLOROPLASTIC"/>
    <property type="match status" value="1"/>
</dbReference>
<evidence type="ECO:0000256" key="3">
    <source>
        <dbReference type="ARBA" id="ARBA00022714"/>
    </source>
</evidence>
<evidence type="ECO:0000256" key="1">
    <source>
        <dbReference type="ARBA" id="ARBA00007874"/>
    </source>
</evidence>
<comment type="similarity">
    <text evidence="1">Belongs to the 2Fe2S plant-type ferredoxin family.</text>
</comment>
<evidence type="ECO:0000256" key="4">
    <source>
        <dbReference type="ARBA" id="ARBA00022723"/>
    </source>
</evidence>
<evidence type="ECO:0000313" key="13">
    <source>
        <dbReference type="Proteomes" id="UP001321018"/>
    </source>
</evidence>
<name>A0AAP2YVT5_9EURY</name>
<dbReference type="NCBIfam" id="NF041393">
    <property type="entry name" value="Frdxn_Halo"/>
    <property type="match status" value="1"/>
</dbReference>
<dbReference type="InterPro" id="IPR012675">
    <property type="entry name" value="Beta-grasp_dom_sf"/>
</dbReference>
<reference evidence="10 12" key="1">
    <citation type="submission" date="2022-09" db="EMBL/GenBank/DDBJ databases">
        <title>Enrichment on poylsaccharides allowed isolation of novel metabolic and taxonomic groups of Haloarchaea.</title>
        <authorList>
            <person name="Sorokin D.Y."/>
            <person name="Elcheninov A.G."/>
            <person name="Khizhniak T.V."/>
            <person name="Kolganova T.V."/>
            <person name="Kublanov I.V."/>
        </authorList>
    </citation>
    <scope>NUCLEOTIDE SEQUENCE</scope>
    <source>
        <strain evidence="11 12">AArc-m2/3/4</strain>
        <strain evidence="10">AArc-xg1-1</strain>
    </source>
</reference>
<comment type="caution">
    <text evidence="10">The sequence shown here is derived from an EMBL/GenBank/DDBJ whole genome shotgun (WGS) entry which is preliminary data.</text>
</comment>
<evidence type="ECO:0000256" key="2">
    <source>
        <dbReference type="ARBA" id="ARBA00022448"/>
    </source>
</evidence>
<dbReference type="PANTHER" id="PTHR43112">
    <property type="entry name" value="FERREDOXIN"/>
    <property type="match status" value="1"/>
</dbReference>
<dbReference type="PROSITE" id="PS51085">
    <property type="entry name" value="2FE2S_FER_2"/>
    <property type="match status" value="1"/>
</dbReference>
<dbReference type="EMBL" id="JAOPKA010000001">
    <property type="protein sequence ID" value="MCU4739843.1"/>
    <property type="molecule type" value="Genomic_DNA"/>
</dbReference>
<evidence type="ECO:0000313" key="12">
    <source>
        <dbReference type="Proteomes" id="UP001320972"/>
    </source>
</evidence>
<keyword evidence="2" id="KW-0813">Transport</keyword>